<dbReference type="EMBL" id="SLWL01000031">
    <property type="protein sequence ID" value="TCO07544.1"/>
    <property type="molecule type" value="Genomic_DNA"/>
</dbReference>
<comment type="caution">
    <text evidence="2">The sequence shown here is derived from an EMBL/GenBank/DDBJ whole genome shotgun (WGS) entry which is preliminary data.</text>
</comment>
<proteinExistence type="predicted"/>
<organism evidence="2 3">
    <name type="scientific">Camelimonas lactis</name>
    <dbReference type="NCBI Taxonomy" id="659006"/>
    <lineage>
        <taxon>Bacteria</taxon>
        <taxon>Pseudomonadati</taxon>
        <taxon>Pseudomonadota</taxon>
        <taxon>Alphaproteobacteria</taxon>
        <taxon>Hyphomicrobiales</taxon>
        <taxon>Chelatococcaceae</taxon>
        <taxon>Camelimonas</taxon>
    </lineage>
</organism>
<feature type="transmembrane region" description="Helical" evidence="1">
    <location>
        <begin position="15"/>
        <end position="34"/>
    </location>
</feature>
<feature type="transmembrane region" description="Helical" evidence="1">
    <location>
        <begin position="96"/>
        <end position="120"/>
    </location>
</feature>
<sequence>MADYREISQEYAKEGIKAAVILNSGAMIAVLTQLTKVPDMSRTVVGVAMALWSLGIVAGAFTWVLAFASTRYVDKSEREPVFAQKHIQTSDNHMKAGYCSVIASLVFFLGGCLAVAIHLMRS</sequence>
<keyword evidence="3" id="KW-1185">Reference proteome</keyword>
<gene>
    <name evidence="2" type="ORF">EV666_1311</name>
</gene>
<reference evidence="2 3" key="1">
    <citation type="submission" date="2019-03" db="EMBL/GenBank/DDBJ databases">
        <title>Genomic Encyclopedia of Type Strains, Phase IV (KMG-IV): sequencing the most valuable type-strain genomes for metagenomic binning, comparative biology and taxonomic classification.</title>
        <authorList>
            <person name="Goeker M."/>
        </authorList>
    </citation>
    <scope>NUCLEOTIDE SEQUENCE [LARGE SCALE GENOMIC DNA]</scope>
    <source>
        <strain evidence="2 3">DSM 22958</strain>
    </source>
</reference>
<keyword evidence="1" id="KW-1133">Transmembrane helix</keyword>
<dbReference type="AlphaFoldDB" id="A0A4R2GGY2"/>
<accession>A0A4R2GGY2</accession>
<dbReference type="OrthoDB" id="7870235at2"/>
<evidence type="ECO:0000313" key="2">
    <source>
        <dbReference type="EMBL" id="TCO07544.1"/>
    </source>
</evidence>
<evidence type="ECO:0000313" key="3">
    <source>
        <dbReference type="Proteomes" id="UP000294881"/>
    </source>
</evidence>
<feature type="transmembrane region" description="Helical" evidence="1">
    <location>
        <begin position="46"/>
        <end position="68"/>
    </location>
</feature>
<keyword evidence="1" id="KW-0472">Membrane</keyword>
<dbReference type="RefSeq" id="WP_132010845.1">
    <property type="nucleotide sequence ID" value="NZ_JBHUNN010000002.1"/>
</dbReference>
<evidence type="ECO:0000256" key="1">
    <source>
        <dbReference type="SAM" id="Phobius"/>
    </source>
</evidence>
<keyword evidence="1" id="KW-0812">Transmembrane</keyword>
<name>A0A4R2GGY2_9HYPH</name>
<protein>
    <submittedName>
        <fullName evidence="2">Uncharacterized protein</fullName>
    </submittedName>
</protein>
<dbReference type="Proteomes" id="UP000294881">
    <property type="component" value="Unassembled WGS sequence"/>
</dbReference>